<keyword evidence="2" id="KW-1185">Reference proteome</keyword>
<name>A0ABP8NH78_9BACT</name>
<accession>A0ABP8NH78</accession>
<dbReference type="RefSeq" id="WP_345247888.1">
    <property type="nucleotide sequence ID" value="NZ_BAABHD010000081.1"/>
</dbReference>
<evidence type="ECO:0000313" key="2">
    <source>
        <dbReference type="Proteomes" id="UP001501175"/>
    </source>
</evidence>
<comment type="caution">
    <text evidence="1">The sequence shown here is derived from an EMBL/GenBank/DDBJ whole genome shotgun (WGS) entry which is preliminary data.</text>
</comment>
<dbReference type="InterPro" id="IPR003489">
    <property type="entry name" value="RHF/RaiA"/>
</dbReference>
<dbReference type="Gene3D" id="3.30.160.100">
    <property type="entry name" value="Ribosome hibernation promotion factor-like"/>
    <property type="match status" value="1"/>
</dbReference>
<proteinExistence type="predicted"/>
<dbReference type="InterPro" id="IPR036567">
    <property type="entry name" value="RHF-like"/>
</dbReference>
<sequence length="106" mass="12013">MSKQESLDDVRLDIQAVNFDLTDGLRDRILQSLGKLRRYYSGDVITAEVYMRLEESHGPNDKSYRVKYGVPGNDVFAEDTGDNWGALISSVAAKLNRQLEKQFARS</sequence>
<dbReference type="SUPFAM" id="SSF69754">
    <property type="entry name" value="Ribosome binding protein Y (YfiA homologue)"/>
    <property type="match status" value="1"/>
</dbReference>
<organism evidence="1 2">
    <name type="scientific">Nibrella saemangeumensis</name>
    <dbReference type="NCBI Taxonomy" id="1084526"/>
    <lineage>
        <taxon>Bacteria</taxon>
        <taxon>Pseudomonadati</taxon>
        <taxon>Bacteroidota</taxon>
        <taxon>Cytophagia</taxon>
        <taxon>Cytophagales</taxon>
        <taxon>Spirosomataceae</taxon>
        <taxon>Nibrella</taxon>
    </lineage>
</organism>
<evidence type="ECO:0008006" key="3">
    <source>
        <dbReference type="Google" id="ProtNLM"/>
    </source>
</evidence>
<dbReference type="Pfam" id="PF02482">
    <property type="entry name" value="Ribosomal_S30AE"/>
    <property type="match status" value="1"/>
</dbReference>
<gene>
    <name evidence="1" type="ORF">GCM10023189_48220</name>
</gene>
<evidence type="ECO:0000313" key="1">
    <source>
        <dbReference type="EMBL" id="GAA4466327.1"/>
    </source>
</evidence>
<reference evidence="2" key="1">
    <citation type="journal article" date="2019" name="Int. J. Syst. Evol. Microbiol.">
        <title>The Global Catalogue of Microorganisms (GCM) 10K type strain sequencing project: providing services to taxonomists for standard genome sequencing and annotation.</title>
        <authorList>
            <consortium name="The Broad Institute Genomics Platform"/>
            <consortium name="The Broad Institute Genome Sequencing Center for Infectious Disease"/>
            <person name="Wu L."/>
            <person name="Ma J."/>
        </authorList>
    </citation>
    <scope>NUCLEOTIDE SEQUENCE [LARGE SCALE GENOMIC DNA]</scope>
    <source>
        <strain evidence="2">JCM 17927</strain>
    </source>
</reference>
<dbReference type="EMBL" id="BAABHD010000081">
    <property type="protein sequence ID" value="GAA4466327.1"/>
    <property type="molecule type" value="Genomic_DNA"/>
</dbReference>
<protein>
    <recommendedName>
        <fullName evidence="3">Sigma 54 modulation protein / S30EA ribosomal protein</fullName>
    </recommendedName>
</protein>
<dbReference type="Proteomes" id="UP001501175">
    <property type="component" value="Unassembled WGS sequence"/>
</dbReference>